<dbReference type="Pfam" id="PF04511">
    <property type="entry name" value="DER1"/>
    <property type="match status" value="1"/>
</dbReference>
<keyword evidence="4 7" id="KW-0256">Endoplasmic reticulum</keyword>
<evidence type="ECO:0000256" key="4">
    <source>
        <dbReference type="ARBA" id="ARBA00022824"/>
    </source>
</evidence>
<dbReference type="RefSeq" id="XP_012200146.1">
    <property type="nucleotide sequence ID" value="XM_012344756.1"/>
</dbReference>
<keyword evidence="3 7" id="KW-0812">Transmembrane</keyword>
<dbReference type="InterPro" id="IPR007599">
    <property type="entry name" value="DER1"/>
</dbReference>
<reference evidence="9 10" key="1">
    <citation type="journal article" date="2013" name="PLoS Genet.">
        <title>Distinctive expansion of potential virulence genes in the genome of the oomycete fish pathogen Saprolegnia parasitica.</title>
        <authorList>
            <person name="Jiang R.H."/>
            <person name="de Bruijn I."/>
            <person name="Haas B.J."/>
            <person name="Belmonte R."/>
            <person name="Lobach L."/>
            <person name="Christie J."/>
            <person name="van den Ackerveken G."/>
            <person name="Bottin A."/>
            <person name="Bulone V."/>
            <person name="Diaz-Moreno S.M."/>
            <person name="Dumas B."/>
            <person name="Fan L."/>
            <person name="Gaulin E."/>
            <person name="Govers F."/>
            <person name="Grenville-Briggs L.J."/>
            <person name="Horner N.R."/>
            <person name="Levin J.Z."/>
            <person name="Mammella M."/>
            <person name="Meijer H.J."/>
            <person name="Morris P."/>
            <person name="Nusbaum C."/>
            <person name="Oome S."/>
            <person name="Phillips A.J."/>
            <person name="van Rooyen D."/>
            <person name="Rzeszutek E."/>
            <person name="Saraiva M."/>
            <person name="Secombes C.J."/>
            <person name="Seidl M.F."/>
            <person name="Snel B."/>
            <person name="Stassen J.H."/>
            <person name="Sykes S."/>
            <person name="Tripathy S."/>
            <person name="van den Berg H."/>
            <person name="Vega-Arreguin J.C."/>
            <person name="Wawra S."/>
            <person name="Young S.K."/>
            <person name="Zeng Q."/>
            <person name="Dieguez-Uribeondo J."/>
            <person name="Russ C."/>
            <person name="Tyler B.M."/>
            <person name="van West P."/>
        </authorList>
    </citation>
    <scope>NUCLEOTIDE SEQUENCE [LARGE SCALE GENOMIC DNA]</scope>
    <source>
        <strain evidence="9 10">CBS 223.65</strain>
    </source>
</reference>
<sequence length="246" mass="27560">MSSPEAWYNGLPQVTRFYLTTCFAATCLTQFGMLNPRSIYLDLELVVYKFHIWRLVTCFCYVGKFSFHFLVCLLLLGQYGSRLEADPFVAGGGPTADFAFMMLCGASVLWVVGALMGYIFLGEPMIFMILYMWSRKNPTQLVSFWGFKFEALYFPWAMIAFTLLTGNDPLPQLAGLFAGHVYYFFLEILPNTKGITLLKTPQILINCFPSTARPVYGAPPAQQRAGAEATGPSRYNWGSGRTLGSN</sequence>
<proteinExistence type="inferred from homology"/>
<name>A0A067CFK6_SAPPC</name>
<feature type="transmembrane region" description="Helical" evidence="7">
    <location>
        <begin position="17"/>
        <end position="34"/>
    </location>
</feature>
<keyword evidence="6 7" id="KW-0472">Membrane</keyword>
<feature type="transmembrane region" description="Helical" evidence="7">
    <location>
        <begin position="98"/>
        <end position="121"/>
    </location>
</feature>
<accession>A0A067CFK6</accession>
<dbReference type="STRING" id="695850.A0A067CFK6"/>
<keyword evidence="10" id="KW-1185">Reference proteome</keyword>
<comment type="subcellular location">
    <subcellularLocation>
        <location evidence="1 7">Endoplasmic reticulum membrane</location>
        <topology evidence="1 7">Multi-pass membrane protein</topology>
    </subcellularLocation>
</comment>
<gene>
    <name evidence="9" type="ORF">SPRG_19921</name>
</gene>
<feature type="transmembrane region" description="Helical" evidence="7">
    <location>
        <begin position="55"/>
        <end position="78"/>
    </location>
</feature>
<evidence type="ECO:0000256" key="1">
    <source>
        <dbReference type="ARBA" id="ARBA00004477"/>
    </source>
</evidence>
<evidence type="ECO:0000313" key="9">
    <source>
        <dbReference type="EMBL" id="KDO29258.1"/>
    </source>
</evidence>
<dbReference type="InterPro" id="IPR035952">
    <property type="entry name" value="Rhomboid-like_sf"/>
</dbReference>
<dbReference type="OrthoDB" id="1716531at2759"/>
<keyword evidence="5 7" id="KW-1133">Transmembrane helix</keyword>
<dbReference type="VEuPathDB" id="FungiDB:SPRG_19921"/>
<feature type="transmembrane region" description="Helical" evidence="7">
    <location>
        <begin position="170"/>
        <end position="189"/>
    </location>
</feature>
<evidence type="ECO:0000256" key="2">
    <source>
        <dbReference type="ARBA" id="ARBA00008917"/>
    </source>
</evidence>
<dbReference type="PANTHER" id="PTHR11009">
    <property type="entry name" value="DER1-LIKE PROTEIN, DERLIN"/>
    <property type="match status" value="1"/>
</dbReference>
<dbReference type="AlphaFoldDB" id="A0A067CFK6"/>
<evidence type="ECO:0000256" key="8">
    <source>
        <dbReference type="SAM" id="MobiDB-lite"/>
    </source>
</evidence>
<evidence type="ECO:0000256" key="6">
    <source>
        <dbReference type="ARBA" id="ARBA00023136"/>
    </source>
</evidence>
<dbReference type="EMBL" id="KK583207">
    <property type="protein sequence ID" value="KDO29258.1"/>
    <property type="molecule type" value="Genomic_DNA"/>
</dbReference>
<evidence type="ECO:0000256" key="7">
    <source>
        <dbReference type="RuleBase" id="RU363059"/>
    </source>
</evidence>
<dbReference type="SUPFAM" id="SSF144091">
    <property type="entry name" value="Rhomboid-like"/>
    <property type="match status" value="1"/>
</dbReference>
<organism evidence="9 10">
    <name type="scientific">Saprolegnia parasitica (strain CBS 223.65)</name>
    <dbReference type="NCBI Taxonomy" id="695850"/>
    <lineage>
        <taxon>Eukaryota</taxon>
        <taxon>Sar</taxon>
        <taxon>Stramenopiles</taxon>
        <taxon>Oomycota</taxon>
        <taxon>Saprolegniomycetes</taxon>
        <taxon>Saprolegniales</taxon>
        <taxon>Saprolegniaceae</taxon>
        <taxon>Saprolegnia</taxon>
    </lineage>
</organism>
<feature type="transmembrane region" description="Helical" evidence="7">
    <location>
        <begin position="142"/>
        <end position="164"/>
    </location>
</feature>
<dbReference type="GO" id="GO:0005789">
    <property type="term" value="C:endoplasmic reticulum membrane"/>
    <property type="evidence" value="ECO:0007669"/>
    <property type="project" value="UniProtKB-SubCell"/>
</dbReference>
<dbReference type="GeneID" id="24141183"/>
<dbReference type="KEGG" id="spar:SPRG_19921"/>
<dbReference type="OMA" id="LWRCVTS"/>
<protein>
    <recommendedName>
        <fullName evidence="7">Derlin</fullName>
    </recommendedName>
</protein>
<feature type="region of interest" description="Disordered" evidence="8">
    <location>
        <begin position="219"/>
        <end position="246"/>
    </location>
</feature>
<comment type="function">
    <text evidence="7">May be involved in the degradation of misfolded endoplasmic reticulum (ER) luminal proteins.</text>
</comment>
<evidence type="ECO:0000256" key="3">
    <source>
        <dbReference type="ARBA" id="ARBA00022692"/>
    </source>
</evidence>
<evidence type="ECO:0000313" key="10">
    <source>
        <dbReference type="Proteomes" id="UP000030745"/>
    </source>
</evidence>
<comment type="similarity">
    <text evidence="2 7">Belongs to the derlin family.</text>
</comment>
<dbReference type="GO" id="GO:0006950">
    <property type="term" value="P:response to stress"/>
    <property type="evidence" value="ECO:0007669"/>
    <property type="project" value="UniProtKB-ARBA"/>
</dbReference>
<dbReference type="Proteomes" id="UP000030745">
    <property type="component" value="Unassembled WGS sequence"/>
</dbReference>
<evidence type="ECO:0000256" key="5">
    <source>
        <dbReference type="ARBA" id="ARBA00022989"/>
    </source>
</evidence>